<dbReference type="Gene3D" id="3.40.50.300">
    <property type="entry name" value="P-loop containing nucleotide triphosphate hydrolases"/>
    <property type="match status" value="1"/>
</dbReference>
<organism evidence="1 2">
    <name type="scientific">Aeromonas caviae</name>
    <name type="common">Aeromonas punctata</name>
    <dbReference type="NCBI Taxonomy" id="648"/>
    <lineage>
        <taxon>Bacteria</taxon>
        <taxon>Pseudomonadati</taxon>
        <taxon>Pseudomonadota</taxon>
        <taxon>Gammaproteobacteria</taxon>
        <taxon>Aeromonadales</taxon>
        <taxon>Aeromonadaceae</taxon>
        <taxon>Aeromonas</taxon>
    </lineage>
</organism>
<proteinExistence type="predicted"/>
<evidence type="ECO:0008006" key="3">
    <source>
        <dbReference type="Google" id="ProtNLM"/>
    </source>
</evidence>
<dbReference type="PANTHER" id="PTHR42714:SF2">
    <property type="entry name" value="TRNA MODIFICATION GTPASE GTPBP3, MITOCHONDRIAL"/>
    <property type="match status" value="1"/>
</dbReference>
<name>A0ABU5WER4_AERCA</name>
<comment type="caution">
    <text evidence="1">The sequence shown here is derived from an EMBL/GenBank/DDBJ whole genome shotgun (WGS) entry which is preliminary data.</text>
</comment>
<evidence type="ECO:0000313" key="2">
    <source>
        <dbReference type="Proteomes" id="UP001304847"/>
    </source>
</evidence>
<sequence>MSDPFTPFQLRLAKLTDASRAAHDREAGLLAQLDQLQQQLALPAPLAARAANSALAADAAQLTTTLSNLATGWQQEWQNQAPMRALSEQLADRLVLLIYGKVNAGKSSLINYLSERLGATLMASAQAFILREGSLLPHPLPLAEGATETTREIAVILIGDKLALIDTPGLHSVTRANGELARRFTDSADALLWITPSTNPGLIHELDALAAELTLGKPLLPVISRSDIQQESWDEASHQVVSKLVAKSPERREQQEEDLYQRAQQHLLSKGTLRQAISLSVACAKTAPDSDHGLDRLGEALATLTEQALRYKPAKWQAQLDYFIQRSVIAPLEHQLKPALTRLEQALWRIEQALPILRQTLQEEALISLLDAWPTLVERHQEGQQRDQLLNDYRTLREQTLATLIERHLAPLLATLPTPASLLQVSELGEYRDRYVTWQEPANPSRHSLTRLGAGLLGGLAGALGGPVVSAISALAAAAIADKFMGAPTEHTRRQRVGFDNSDLLGKGCSAIEQDLQRAIDTLIDQIRQDYLSPLQSYLDGVTQCITALPHCSTPVEQSAFS</sequence>
<reference evidence="1 2" key="1">
    <citation type="submission" date="2023-12" db="EMBL/GenBank/DDBJ databases">
        <title>Characterization of antibiotic resistance in Aeromonas spp. in hospital effluent.</title>
        <authorList>
            <person name="Negoseki B.R.S."/>
            <person name="Krul D."/>
            <person name="Siqueira A.C."/>
            <person name="Almeida M."/>
            <person name="Mesa D."/>
            <person name="Conte D."/>
            <person name="Dalla-Costa L.M."/>
        </authorList>
    </citation>
    <scope>NUCLEOTIDE SEQUENCE [LARGE SCALE GENOMIC DNA]</scope>
    <source>
        <strain evidence="1 2">36v</strain>
    </source>
</reference>
<protein>
    <recommendedName>
        <fullName evidence="3">G domain-containing protein</fullName>
    </recommendedName>
</protein>
<dbReference type="RefSeq" id="WP_323580978.1">
    <property type="nucleotide sequence ID" value="NZ_JAYGOJ010000170.1"/>
</dbReference>
<dbReference type="EMBL" id="JAYGOJ010000170">
    <property type="protein sequence ID" value="MEA9438143.1"/>
    <property type="molecule type" value="Genomic_DNA"/>
</dbReference>
<keyword evidence="2" id="KW-1185">Reference proteome</keyword>
<dbReference type="Proteomes" id="UP001304847">
    <property type="component" value="Unassembled WGS sequence"/>
</dbReference>
<accession>A0ABU5WER4</accession>
<dbReference type="SUPFAM" id="SSF52540">
    <property type="entry name" value="P-loop containing nucleoside triphosphate hydrolases"/>
    <property type="match status" value="1"/>
</dbReference>
<dbReference type="PANTHER" id="PTHR42714">
    <property type="entry name" value="TRNA MODIFICATION GTPASE GTPBP3"/>
    <property type="match status" value="1"/>
</dbReference>
<gene>
    <name evidence="1" type="ORF">VCX44_20630</name>
</gene>
<dbReference type="InterPro" id="IPR027417">
    <property type="entry name" value="P-loop_NTPase"/>
</dbReference>
<evidence type="ECO:0000313" key="1">
    <source>
        <dbReference type="EMBL" id="MEA9438143.1"/>
    </source>
</evidence>